<keyword evidence="1" id="KW-0677">Repeat</keyword>
<evidence type="ECO:0000256" key="4">
    <source>
        <dbReference type="SAM" id="SignalP"/>
    </source>
</evidence>
<evidence type="ECO:0000313" key="6">
    <source>
        <dbReference type="Proteomes" id="UP000190868"/>
    </source>
</evidence>
<evidence type="ECO:0000256" key="1">
    <source>
        <dbReference type="ARBA" id="ARBA00022737"/>
    </source>
</evidence>
<dbReference type="PANTHER" id="PTHR24198:SF165">
    <property type="entry name" value="ANKYRIN REPEAT-CONTAINING PROTEIN-RELATED"/>
    <property type="match status" value="1"/>
</dbReference>
<dbReference type="InterPro" id="IPR002110">
    <property type="entry name" value="Ankyrin_rpt"/>
</dbReference>
<evidence type="ECO:0000256" key="2">
    <source>
        <dbReference type="ARBA" id="ARBA00023043"/>
    </source>
</evidence>
<keyword evidence="6" id="KW-1185">Reference proteome</keyword>
<dbReference type="Gene3D" id="1.25.40.20">
    <property type="entry name" value="Ankyrin repeat-containing domain"/>
    <property type="match status" value="1"/>
</dbReference>
<evidence type="ECO:0000256" key="3">
    <source>
        <dbReference type="PROSITE-ProRule" id="PRU00023"/>
    </source>
</evidence>
<sequence length="409" mass="46841">MKKLLFTMFLIVRVWLFADTTCADLKNNSNSFFKTNPSTFSNFNDSLFECDGSIFNLKDIQNLLKVSKQIRGDNINCVGSNEYFEKLNKFKFTILKASFSPYMYAKTLPDIETADIVREKQRGYFRYWAHQAFYNFYKFKEFWNIFNQAQTPLVKFYEDKGFKTMEAAYFATAVLSEFLNYSVGSYANLSDVDIDISKEQKLLSERADISKIMSILYSKNWESFELNQILNTALLYNKEIEILNEIIKRGANLESGDESAIFFALNNLHNVEFLIKNGADVNHKNSFGKSPIFYAVELKNPSLVKLLIKNGADVNDTYIDQNTKTATLGLGSSLPFYINMCALEHTKRTLFMHASANSNPEILRILVDNGAIINDIDELGFNAMDYAKMTSNVENIEFLKSLGVMSEGY</sequence>
<feature type="signal peptide" evidence="4">
    <location>
        <begin position="1"/>
        <end position="18"/>
    </location>
</feature>
<accession>A0A1S6U5Q0</accession>
<proteinExistence type="predicted"/>
<feature type="chain" id="PRO_5012955588" evidence="4">
    <location>
        <begin position="19"/>
        <end position="409"/>
    </location>
</feature>
<dbReference type="Pfam" id="PF12796">
    <property type="entry name" value="Ank_2"/>
    <property type="match status" value="1"/>
</dbReference>
<gene>
    <name evidence="5" type="ORF">CPIN18021_0159</name>
</gene>
<name>A0A1S6U5Q0_9BACT</name>
<evidence type="ECO:0000313" key="5">
    <source>
        <dbReference type="EMBL" id="AQW87019.1"/>
    </source>
</evidence>
<dbReference type="InterPro" id="IPR036770">
    <property type="entry name" value="Ankyrin_rpt-contain_sf"/>
</dbReference>
<reference evidence="6" key="1">
    <citation type="submission" date="2016-09" db="EMBL/GenBank/DDBJ databases">
        <title>Comparative genomics of the Campylobacter concisus group.</title>
        <authorList>
            <person name="Miller W.G."/>
            <person name="Yee E."/>
            <person name="Chapman M.H."/>
            <person name="Huynh S."/>
            <person name="Bono J.L."/>
            <person name="On S.L.W."/>
            <person name="StLeger J."/>
            <person name="Foster G."/>
            <person name="Parker C.T."/>
        </authorList>
    </citation>
    <scope>NUCLEOTIDE SEQUENCE [LARGE SCALE GENOMIC DNA]</scope>
    <source>
        <strain evidence="6">RM18021</strain>
    </source>
</reference>
<keyword evidence="2 3" id="KW-0040">ANK repeat</keyword>
<dbReference type="RefSeq" id="WP_078424179.1">
    <property type="nucleotide sequence ID" value="NZ_CP017258.1"/>
</dbReference>
<dbReference type="SUPFAM" id="SSF48403">
    <property type="entry name" value="Ankyrin repeat"/>
    <property type="match status" value="1"/>
</dbReference>
<dbReference type="EMBL" id="CP017258">
    <property type="protein sequence ID" value="AQW87019.1"/>
    <property type="molecule type" value="Genomic_DNA"/>
</dbReference>
<dbReference type="Proteomes" id="UP000190868">
    <property type="component" value="Chromosome"/>
</dbReference>
<dbReference type="PROSITE" id="PS50297">
    <property type="entry name" value="ANK_REP_REGION"/>
    <property type="match status" value="1"/>
</dbReference>
<dbReference type="PROSITE" id="PS50088">
    <property type="entry name" value="ANK_REPEAT"/>
    <property type="match status" value="1"/>
</dbReference>
<protein>
    <submittedName>
        <fullName evidence="5">Ankyrin domain protein</fullName>
    </submittedName>
</protein>
<dbReference type="AlphaFoldDB" id="A0A1S6U5Q0"/>
<dbReference type="PANTHER" id="PTHR24198">
    <property type="entry name" value="ANKYRIN REPEAT AND PROTEIN KINASE DOMAIN-CONTAINING PROTEIN"/>
    <property type="match status" value="1"/>
</dbReference>
<keyword evidence="4" id="KW-0732">Signal</keyword>
<organism evidence="5 6">
    <name type="scientific">Campylobacter pinnipediorum subsp. caledonicus</name>
    <dbReference type="NCBI Taxonomy" id="1874362"/>
    <lineage>
        <taxon>Bacteria</taxon>
        <taxon>Pseudomonadati</taxon>
        <taxon>Campylobacterota</taxon>
        <taxon>Epsilonproteobacteria</taxon>
        <taxon>Campylobacterales</taxon>
        <taxon>Campylobacteraceae</taxon>
        <taxon>Campylobacter</taxon>
    </lineage>
</organism>
<dbReference type="SMART" id="SM00248">
    <property type="entry name" value="ANK"/>
    <property type="match status" value="4"/>
</dbReference>
<feature type="repeat" description="ANK" evidence="3">
    <location>
        <begin position="287"/>
        <end position="315"/>
    </location>
</feature>